<evidence type="ECO:0000313" key="2">
    <source>
        <dbReference type="Proteomes" id="UP000822688"/>
    </source>
</evidence>
<protein>
    <submittedName>
        <fullName evidence="1">Uncharacterized protein</fullName>
    </submittedName>
</protein>
<organism evidence="1 2">
    <name type="scientific">Ceratodon purpureus</name>
    <name type="common">Fire moss</name>
    <name type="synonym">Dicranum purpureum</name>
    <dbReference type="NCBI Taxonomy" id="3225"/>
    <lineage>
        <taxon>Eukaryota</taxon>
        <taxon>Viridiplantae</taxon>
        <taxon>Streptophyta</taxon>
        <taxon>Embryophyta</taxon>
        <taxon>Bryophyta</taxon>
        <taxon>Bryophytina</taxon>
        <taxon>Bryopsida</taxon>
        <taxon>Dicranidae</taxon>
        <taxon>Pseudoditrichales</taxon>
        <taxon>Ditrichaceae</taxon>
        <taxon>Ceratodon</taxon>
    </lineage>
</organism>
<dbReference type="EMBL" id="CM026429">
    <property type="protein sequence ID" value="KAG0565474.1"/>
    <property type="molecule type" value="Genomic_DNA"/>
</dbReference>
<evidence type="ECO:0000313" key="1">
    <source>
        <dbReference type="EMBL" id="KAG0565474.1"/>
    </source>
</evidence>
<dbReference type="AlphaFoldDB" id="A0A8T0H4Z9"/>
<reference evidence="1" key="1">
    <citation type="submission" date="2020-06" db="EMBL/GenBank/DDBJ databases">
        <title>WGS assembly of Ceratodon purpureus strain R40.</title>
        <authorList>
            <person name="Carey S.B."/>
            <person name="Jenkins J."/>
            <person name="Shu S."/>
            <person name="Lovell J.T."/>
            <person name="Sreedasyam A."/>
            <person name="Maumus F."/>
            <person name="Tiley G.P."/>
            <person name="Fernandez-Pozo N."/>
            <person name="Barry K."/>
            <person name="Chen C."/>
            <person name="Wang M."/>
            <person name="Lipzen A."/>
            <person name="Daum C."/>
            <person name="Saski C.A."/>
            <person name="Payton A.C."/>
            <person name="Mcbreen J.C."/>
            <person name="Conrad R.E."/>
            <person name="Kollar L.M."/>
            <person name="Olsson S."/>
            <person name="Huttunen S."/>
            <person name="Landis J.B."/>
            <person name="Wickett N.J."/>
            <person name="Johnson M.G."/>
            <person name="Rensing S.A."/>
            <person name="Grimwood J."/>
            <person name="Schmutz J."/>
            <person name="Mcdaniel S.F."/>
        </authorList>
    </citation>
    <scope>NUCLEOTIDE SEQUENCE</scope>
    <source>
        <strain evidence="1">R40</strain>
    </source>
</reference>
<comment type="caution">
    <text evidence="1">The sequence shown here is derived from an EMBL/GenBank/DDBJ whole genome shotgun (WGS) entry which is preliminary data.</text>
</comment>
<keyword evidence="2" id="KW-1185">Reference proteome</keyword>
<gene>
    <name evidence="1" type="ORF">KC19_8G193300</name>
</gene>
<proteinExistence type="predicted"/>
<dbReference type="Proteomes" id="UP000822688">
    <property type="component" value="Chromosome 8"/>
</dbReference>
<name>A0A8T0H4Z9_CERPU</name>
<sequence>MGCNCTKSPPPEEFKTAVGTWKGTNAEGATVTFVLFGDGSFYYGRNTANTSVSKQGPINKWSGGNFDSKPCCFCSWHFELEKPVDSPEEGLTMDVNGVKLSYVGAPSVPGT</sequence>
<accession>A0A8T0H4Z9</accession>